<gene>
    <name evidence="6" type="ORF">DLJ53_16340</name>
</gene>
<name>A0A8B2NYD6_9HYPH</name>
<dbReference type="PROSITE" id="PS50893">
    <property type="entry name" value="ABC_TRANSPORTER_2"/>
    <property type="match status" value="1"/>
</dbReference>
<sequence length="363" mass="39251">MTDRTTTGAAISIQSLRKVFDSTVAVDDVSLDIEAGEFVALLGPSGSGKSTVLTSIAGFEFPSAGRIDIGGVDCTRVPPFRRNIGMVFQHYTLFPHLSVIDNVAFPLKMRRVPLRERRRRAAEALATVRLDGYGERMPGQLSGGQQQRVALARAIVYQPRVLLMDEPLSALDKNLREEMQLEIKRLHHQLGMTVVFVTHDQGEALTMADRVAILRDGRVQQVAPARELYERPANLFAAGFIGEMNFIPVTYEAGAVSLPGGARWALPADACVAPVAPGPATLAIRPERLSPTAVEGGERTLEARVEEVVYAGAGTLVIARLPDGTEVRARMASATIGAIEEGQPITLHAPENALLVYPRDDAE</sequence>
<dbReference type="GO" id="GO:0022857">
    <property type="term" value="F:transmembrane transporter activity"/>
    <property type="evidence" value="ECO:0007669"/>
    <property type="project" value="InterPro"/>
</dbReference>
<dbReference type="InterPro" id="IPR017871">
    <property type="entry name" value="ABC_transporter-like_CS"/>
</dbReference>
<evidence type="ECO:0000313" key="6">
    <source>
        <dbReference type="EMBL" id="RAI00808.1"/>
    </source>
</evidence>
<evidence type="ECO:0000256" key="4">
    <source>
        <dbReference type="ARBA" id="ARBA00022840"/>
    </source>
</evidence>
<dbReference type="InterPro" id="IPR027417">
    <property type="entry name" value="P-loop_NTPase"/>
</dbReference>
<keyword evidence="4 6" id="KW-0067">ATP-binding</keyword>
<evidence type="ECO:0000313" key="7">
    <source>
        <dbReference type="Proteomes" id="UP000249590"/>
    </source>
</evidence>
<dbReference type="PANTHER" id="PTHR42781:SF4">
    <property type="entry name" value="SPERMIDINE_PUTRESCINE IMPORT ATP-BINDING PROTEIN POTA"/>
    <property type="match status" value="1"/>
</dbReference>
<keyword evidence="7" id="KW-1185">Reference proteome</keyword>
<dbReference type="SUPFAM" id="SSF50331">
    <property type="entry name" value="MOP-like"/>
    <property type="match status" value="1"/>
</dbReference>
<dbReference type="PROSITE" id="PS00211">
    <property type="entry name" value="ABC_TRANSPORTER_1"/>
    <property type="match status" value="1"/>
</dbReference>
<reference evidence="6 7" key="1">
    <citation type="submission" date="2018-05" db="EMBL/GenBank/DDBJ databases">
        <title>Acuticoccus sediminis sp. nov., isolated from deep-sea sediment of Indian Ocean.</title>
        <authorList>
            <person name="Liu X."/>
            <person name="Lai Q."/>
            <person name="Du Y."/>
            <person name="Sun F."/>
            <person name="Zhang X."/>
            <person name="Wang S."/>
            <person name="Shao Z."/>
        </authorList>
    </citation>
    <scope>NUCLEOTIDE SEQUENCE [LARGE SCALE GENOMIC DNA]</scope>
    <source>
        <strain evidence="6 7">PTG4-2</strain>
    </source>
</reference>
<dbReference type="InterPro" id="IPR003439">
    <property type="entry name" value="ABC_transporter-like_ATP-bd"/>
</dbReference>
<evidence type="ECO:0000256" key="3">
    <source>
        <dbReference type="ARBA" id="ARBA00022741"/>
    </source>
</evidence>
<dbReference type="InterPro" id="IPR008995">
    <property type="entry name" value="Mo/tungstate-bd_C_term_dom"/>
</dbReference>
<dbReference type="RefSeq" id="WP_111347218.1">
    <property type="nucleotide sequence ID" value="NZ_JAIWKD010000008.1"/>
</dbReference>
<dbReference type="SMART" id="SM00382">
    <property type="entry name" value="AAA"/>
    <property type="match status" value="1"/>
</dbReference>
<keyword evidence="3" id="KW-0547">Nucleotide-binding</keyword>
<dbReference type="GO" id="GO:0005524">
    <property type="term" value="F:ATP binding"/>
    <property type="evidence" value="ECO:0007669"/>
    <property type="project" value="UniProtKB-KW"/>
</dbReference>
<dbReference type="GO" id="GO:0016887">
    <property type="term" value="F:ATP hydrolysis activity"/>
    <property type="evidence" value="ECO:0007669"/>
    <property type="project" value="InterPro"/>
</dbReference>
<dbReference type="GO" id="GO:0015847">
    <property type="term" value="P:putrescine transport"/>
    <property type="evidence" value="ECO:0007669"/>
    <property type="project" value="UniProtKB-ARBA"/>
</dbReference>
<dbReference type="SUPFAM" id="SSF52540">
    <property type="entry name" value="P-loop containing nucleoside triphosphate hydrolases"/>
    <property type="match status" value="1"/>
</dbReference>
<dbReference type="Pfam" id="PF08402">
    <property type="entry name" value="TOBE_2"/>
    <property type="match status" value="1"/>
</dbReference>
<evidence type="ECO:0000256" key="1">
    <source>
        <dbReference type="ARBA" id="ARBA00005417"/>
    </source>
</evidence>
<dbReference type="Proteomes" id="UP000249590">
    <property type="component" value="Unassembled WGS sequence"/>
</dbReference>
<dbReference type="InterPro" id="IPR013611">
    <property type="entry name" value="Transp-assoc_OB_typ2"/>
</dbReference>
<organism evidence="6 7">
    <name type="scientific">Acuticoccus sediminis</name>
    <dbReference type="NCBI Taxonomy" id="2184697"/>
    <lineage>
        <taxon>Bacteria</taxon>
        <taxon>Pseudomonadati</taxon>
        <taxon>Pseudomonadota</taxon>
        <taxon>Alphaproteobacteria</taxon>
        <taxon>Hyphomicrobiales</taxon>
        <taxon>Amorphaceae</taxon>
        <taxon>Acuticoccus</taxon>
    </lineage>
</organism>
<dbReference type="FunFam" id="3.40.50.300:FF:000133">
    <property type="entry name" value="Spermidine/putrescine import ATP-binding protein PotA"/>
    <property type="match status" value="1"/>
</dbReference>
<dbReference type="PANTHER" id="PTHR42781">
    <property type="entry name" value="SPERMIDINE/PUTRESCINE IMPORT ATP-BINDING PROTEIN POTA"/>
    <property type="match status" value="1"/>
</dbReference>
<dbReference type="InterPro" id="IPR050093">
    <property type="entry name" value="ABC_SmlMolc_Importer"/>
</dbReference>
<dbReference type="OrthoDB" id="9802264at2"/>
<dbReference type="AlphaFoldDB" id="A0A8B2NYD6"/>
<dbReference type="Gene3D" id="2.40.50.100">
    <property type="match status" value="1"/>
</dbReference>
<protein>
    <submittedName>
        <fullName evidence="6">Polyamine ABC transporter ATP-binding protein</fullName>
    </submittedName>
</protein>
<evidence type="ECO:0000256" key="2">
    <source>
        <dbReference type="ARBA" id="ARBA00022448"/>
    </source>
</evidence>
<dbReference type="Pfam" id="PF00005">
    <property type="entry name" value="ABC_tran"/>
    <property type="match status" value="1"/>
</dbReference>
<comment type="caution">
    <text evidence="6">The sequence shown here is derived from an EMBL/GenBank/DDBJ whole genome shotgun (WGS) entry which is preliminary data.</text>
</comment>
<dbReference type="Gene3D" id="3.40.50.300">
    <property type="entry name" value="P-loop containing nucleotide triphosphate hydrolases"/>
    <property type="match status" value="1"/>
</dbReference>
<accession>A0A8B2NYD6</accession>
<feature type="domain" description="ABC transporter" evidence="5">
    <location>
        <begin position="11"/>
        <end position="241"/>
    </location>
</feature>
<dbReference type="InterPro" id="IPR003593">
    <property type="entry name" value="AAA+_ATPase"/>
</dbReference>
<proteinExistence type="inferred from homology"/>
<dbReference type="EMBL" id="QHHQ01000003">
    <property type="protein sequence ID" value="RAI00808.1"/>
    <property type="molecule type" value="Genomic_DNA"/>
</dbReference>
<evidence type="ECO:0000259" key="5">
    <source>
        <dbReference type="PROSITE" id="PS50893"/>
    </source>
</evidence>
<keyword evidence="2" id="KW-0813">Transport</keyword>
<comment type="similarity">
    <text evidence="1">Belongs to the ABC transporter superfamily.</text>
</comment>
<dbReference type="GO" id="GO:0043190">
    <property type="term" value="C:ATP-binding cassette (ABC) transporter complex"/>
    <property type="evidence" value="ECO:0007669"/>
    <property type="project" value="InterPro"/>
</dbReference>